<dbReference type="Proteomes" id="UP001217089">
    <property type="component" value="Unassembled WGS sequence"/>
</dbReference>
<keyword evidence="1" id="KW-0732">Signal</keyword>
<evidence type="ECO:0000256" key="1">
    <source>
        <dbReference type="SAM" id="SignalP"/>
    </source>
</evidence>
<reference evidence="2 3" key="1">
    <citation type="submission" date="2022-12" db="EMBL/GenBank/DDBJ databases">
        <title>Chromosome-level genome of Tegillarca granosa.</title>
        <authorList>
            <person name="Kim J."/>
        </authorList>
    </citation>
    <scope>NUCLEOTIDE SEQUENCE [LARGE SCALE GENOMIC DNA]</scope>
    <source>
        <strain evidence="2">Teg-2019</strain>
        <tissue evidence="2">Adductor muscle</tissue>
    </source>
</reference>
<comment type="caution">
    <text evidence="2">The sequence shown here is derived from an EMBL/GenBank/DDBJ whole genome shotgun (WGS) entry which is preliminary data.</text>
</comment>
<feature type="signal peptide" evidence="1">
    <location>
        <begin position="1"/>
        <end position="22"/>
    </location>
</feature>
<feature type="chain" id="PRO_5045947021" description="Receptor ligand binding region domain-containing protein" evidence="1">
    <location>
        <begin position="23"/>
        <end position="102"/>
    </location>
</feature>
<keyword evidence="3" id="KW-1185">Reference proteome</keyword>
<evidence type="ECO:0000313" key="3">
    <source>
        <dbReference type="Proteomes" id="UP001217089"/>
    </source>
</evidence>
<evidence type="ECO:0000313" key="2">
    <source>
        <dbReference type="EMBL" id="KAJ8307545.1"/>
    </source>
</evidence>
<sequence>MIEKLCLIPLLFLISNLELSASLDITICSIVSSGGSLPYDYRRSGPAVDMALSTLQARFGNQVNFQYVYRNPGPGCSFNEIGAIAADVYSKYNISVFIGPGK</sequence>
<proteinExistence type="predicted"/>
<dbReference type="Gene3D" id="3.40.50.2300">
    <property type="match status" value="1"/>
</dbReference>
<protein>
    <recommendedName>
        <fullName evidence="4">Receptor ligand binding region domain-containing protein</fullName>
    </recommendedName>
</protein>
<dbReference type="EMBL" id="JARBDR010000793">
    <property type="protein sequence ID" value="KAJ8307545.1"/>
    <property type="molecule type" value="Genomic_DNA"/>
</dbReference>
<evidence type="ECO:0008006" key="4">
    <source>
        <dbReference type="Google" id="ProtNLM"/>
    </source>
</evidence>
<gene>
    <name evidence="2" type="ORF">KUTeg_015629</name>
</gene>
<accession>A0ABQ9EVW8</accession>
<organism evidence="2 3">
    <name type="scientific">Tegillarca granosa</name>
    <name type="common">Malaysian cockle</name>
    <name type="synonym">Anadara granosa</name>
    <dbReference type="NCBI Taxonomy" id="220873"/>
    <lineage>
        <taxon>Eukaryota</taxon>
        <taxon>Metazoa</taxon>
        <taxon>Spiralia</taxon>
        <taxon>Lophotrochozoa</taxon>
        <taxon>Mollusca</taxon>
        <taxon>Bivalvia</taxon>
        <taxon>Autobranchia</taxon>
        <taxon>Pteriomorphia</taxon>
        <taxon>Arcoida</taxon>
        <taxon>Arcoidea</taxon>
        <taxon>Arcidae</taxon>
        <taxon>Tegillarca</taxon>
    </lineage>
</organism>
<name>A0ABQ9EVW8_TEGGR</name>